<comment type="catalytic activity">
    <reaction evidence="5">
        <text>4 Fe(2+) + O2 + 4 H(+) = 4 Fe(3+) + 2 H2O</text>
        <dbReference type="Rhea" id="RHEA:11148"/>
        <dbReference type="ChEBI" id="CHEBI:15377"/>
        <dbReference type="ChEBI" id="CHEBI:15378"/>
        <dbReference type="ChEBI" id="CHEBI:15379"/>
        <dbReference type="ChEBI" id="CHEBI:29033"/>
        <dbReference type="ChEBI" id="CHEBI:29034"/>
        <dbReference type="EC" id="1.16.3.1"/>
    </reaction>
</comment>
<keyword evidence="2" id="KW-0349">Heme</keyword>
<reference evidence="8 9" key="1">
    <citation type="journal article" date="2016" name="Nat. Commun.">
        <title>Thousands of microbial genomes shed light on interconnected biogeochemical processes in an aquifer system.</title>
        <authorList>
            <person name="Anantharaman K."/>
            <person name="Brown C.T."/>
            <person name="Hug L.A."/>
            <person name="Sharon I."/>
            <person name="Castelle C.J."/>
            <person name="Probst A.J."/>
            <person name="Thomas B.C."/>
            <person name="Singh A."/>
            <person name="Wilkins M.J."/>
            <person name="Karaoz U."/>
            <person name="Brodie E.L."/>
            <person name="Williams K.H."/>
            <person name="Hubbard S.S."/>
            <person name="Banfield J.F."/>
        </authorList>
    </citation>
    <scope>NUCLEOTIDE SEQUENCE [LARGE SCALE GENOMIC DNA]</scope>
</reference>
<evidence type="ECO:0000256" key="2">
    <source>
        <dbReference type="ARBA" id="ARBA00022617"/>
    </source>
</evidence>
<dbReference type="EC" id="1.16.3.1" evidence="5"/>
<feature type="domain" description="Ferritin-like diiron" evidence="7">
    <location>
        <begin position="1"/>
        <end position="146"/>
    </location>
</feature>
<keyword evidence="4 5" id="KW-0408">Iron</keyword>
<dbReference type="GO" id="GO:0006826">
    <property type="term" value="P:iron ion transport"/>
    <property type="evidence" value="ECO:0007669"/>
    <property type="project" value="InterPro"/>
</dbReference>
<dbReference type="InterPro" id="IPR009040">
    <property type="entry name" value="Ferritin-like_diiron"/>
</dbReference>
<dbReference type="GO" id="GO:0005829">
    <property type="term" value="C:cytosol"/>
    <property type="evidence" value="ECO:0007669"/>
    <property type="project" value="TreeGrafter"/>
</dbReference>
<dbReference type="EMBL" id="MGDB01000063">
    <property type="protein sequence ID" value="OGL41804.1"/>
    <property type="molecule type" value="Genomic_DNA"/>
</dbReference>
<feature type="binding site" description="axial binding residue" evidence="6">
    <location>
        <position position="53"/>
    </location>
    <ligand>
        <name>heme b</name>
        <dbReference type="ChEBI" id="CHEBI:60344"/>
        <note>ligand shared between dimeric partners</note>
    </ligand>
    <ligandPart>
        <name>Fe</name>
        <dbReference type="ChEBI" id="CHEBI:18248"/>
    </ligandPart>
</feature>
<organism evidence="8 9">
    <name type="scientific">Candidatus Schekmanbacteria bacterium GWA2_38_11</name>
    <dbReference type="NCBI Taxonomy" id="1817876"/>
    <lineage>
        <taxon>Bacteria</taxon>
        <taxon>Candidatus Schekmaniibacteriota</taxon>
    </lineage>
</organism>
<feature type="binding site" evidence="6">
    <location>
        <position position="131"/>
    </location>
    <ligand>
        <name>Fe cation</name>
        <dbReference type="ChEBI" id="CHEBI:24875"/>
        <label>2</label>
    </ligand>
</feature>
<dbReference type="AlphaFoldDB" id="A0A1F7RLF4"/>
<dbReference type="GO" id="GO:0020037">
    <property type="term" value="F:heme binding"/>
    <property type="evidence" value="ECO:0007669"/>
    <property type="project" value="TreeGrafter"/>
</dbReference>
<evidence type="ECO:0000256" key="3">
    <source>
        <dbReference type="ARBA" id="ARBA00022723"/>
    </source>
</evidence>
<evidence type="ECO:0000256" key="4">
    <source>
        <dbReference type="ARBA" id="ARBA00023004"/>
    </source>
</evidence>
<feature type="binding site" evidence="6">
    <location>
        <position position="52"/>
    </location>
    <ligand>
        <name>Fe cation</name>
        <dbReference type="ChEBI" id="CHEBI:24875"/>
        <label>2</label>
    </ligand>
</feature>
<feature type="binding site" evidence="6">
    <location>
        <position position="52"/>
    </location>
    <ligand>
        <name>Fe cation</name>
        <dbReference type="ChEBI" id="CHEBI:24875"/>
        <label>1</label>
    </ligand>
</feature>
<dbReference type="GO" id="GO:0006879">
    <property type="term" value="P:intracellular iron ion homeostasis"/>
    <property type="evidence" value="ECO:0007669"/>
    <property type="project" value="UniProtKB-KW"/>
</dbReference>
<name>A0A1F7RLF4_9BACT</name>
<feature type="binding site" evidence="6">
    <location>
        <position position="95"/>
    </location>
    <ligand>
        <name>Fe cation</name>
        <dbReference type="ChEBI" id="CHEBI:24875"/>
        <label>2</label>
    </ligand>
</feature>
<evidence type="ECO:0000256" key="6">
    <source>
        <dbReference type="PIRSR" id="PIRSR002560-1"/>
    </source>
</evidence>
<feature type="binding site" evidence="6">
    <location>
        <position position="128"/>
    </location>
    <ligand>
        <name>Fe cation</name>
        <dbReference type="ChEBI" id="CHEBI:24875"/>
        <label>2</label>
    </ligand>
</feature>
<feature type="binding site" evidence="6">
    <location>
        <position position="18"/>
    </location>
    <ligand>
        <name>Fe cation</name>
        <dbReference type="ChEBI" id="CHEBI:24875"/>
        <label>1</label>
    </ligand>
</feature>
<evidence type="ECO:0000313" key="8">
    <source>
        <dbReference type="EMBL" id="OGL41804.1"/>
    </source>
</evidence>
<accession>A0A1F7RLF4</accession>
<dbReference type="PRINTS" id="PR00601">
    <property type="entry name" value="BACFERRITIN"/>
</dbReference>
<dbReference type="PANTHER" id="PTHR30295">
    <property type="entry name" value="BACTERIOFERRITIN"/>
    <property type="match status" value="1"/>
</dbReference>
<dbReference type="PROSITE" id="PS50905">
    <property type="entry name" value="FERRITIN_LIKE"/>
    <property type="match status" value="1"/>
</dbReference>
<protein>
    <recommendedName>
        <fullName evidence="5">Bacterioferritin</fullName>
        <ecNumber evidence="5">1.16.3.1</ecNumber>
    </recommendedName>
</protein>
<feature type="binding site" evidence="6">
    <location>
        <position position="55"/>
    </location>
    <ligand>
        <name>Fe cation</name>
        <dbReference type="ChEBI" id="CHEBI:24875"/>
        <label>1</label>
    </ligand>
</feature>
<dbReference type="CDD" id="cd00907">
    <property type="entry name" value="Bacterioferritin"/>
    <property type="match status" value="1"/>
</dbReference>
<evidence type="ECO:0000259" key="7">
    <source>
        <dbReference type="PROSITE" id="PS50905"/>
    </source>
</evidence>
<evidence type="ECO:0000313" key="9">
    <source>
        <dbReference type="Proteomes" id="UP000178526"/>
    </source>
</evidence>
<sequence length="158" mass="17895">MKGSDKVIEILNEVLAAEILAIIQYESHHYHAEETLALKRLGEMFHETSEKEMKHMEDLSERIHFLEGLPTTKLLGKPAPVGDAKAMVEANIELEYDAIKRLNRGIKLCCDEGDNGSRALLESILKDEEDHADEFEDVRDLIDSLGKHYLATLVEKKP</sequence>
<dbReference type="PANTHER" id="PTHR30295:SF0">
    <property type="entry name" value="BACTERIOFERRITIN"/>
    <property type="match status" value="1"/>
</dbReference>
<dbReference type="PIRSF" id="PIRSF002560">
    <property type="entry name" value="Bacterioferritin"/>
    <property type="match status" value="1"/>
</dbReference>
<keyword evidence="1 5" id="KW-0409">Iron storage</keyword>
<dbReference type="InterPro" id="IPR009078">
    <property type="entry name" value="Ferritin-like_SF"/>
</dbReference>
<dbReference type="GO" id="GO:0004322">
    <property type="term" value="F:ferroxidase activity"/>
    <property type="evidence" value="ECO:0007669"/>
    <property type="project" value="UniProtKB-EC"/>
</dbReference>
<dbReference type="GO" id="GO:0008199">
    <property type="term" value="F:ferric iron binding"/>
    <property type="evidence" value="ECO:0007669"/>
    <property type="project" value="InterPro"/>
</dbReference>
<dbReference type="InterPro" id="IPR012347">
    <property type="entry name" value="Ferritin-like"/>
</dbReference>
<comment type="similarity">
    <text evidence="5">Belongs to the bacterioferritin family.</text>
</comment>
<keyword evidence="3 5" id="KW-0479">Metal-binding</keyword>
<dbReference type="Gene3D" id="1.20.1260.10">
    <property type="match status" value="1"/>
</dbReference>
<dbReference type="Proteomes" id="UP000178526">
    <property type="component" value="Unassembled WGS sequence"/>
</dbReference>
<feature type="binding site" evidence="6">
    <location>
        <position position="128"/>
    </location>
    <ligand>
        <name>Fe cation</name>
        <dbReference type="ChEBI" id="CHEBI:24875"/>
        <label>1</label>
    </ligand>
</feature>
<dbReference type="SUPFAM" id="SSF47240">
    <property type="entry name" value="Ferritin-like"/>
    <property type="match status" value="1"/>
</dbReference>
<dbReference type="InterPro" id="IPR002024">
    <property type="entry name" value="Bacterioferritin"/>
</dbReference>
<evidence type="ECO:0000256" key="1">
    <source>
        <dbReference type="ARBA" id="ARBA00022434"/>
    </source>
</evidence>
<comment type="function">
    <text evidence="5">Iron-storage protein, whose ferroxidase center binds Fe(2+), oxidizes it using dioxygen to Fe(3+), and participates in the subsequent Fe(3+) oxide mineral core formation within the central cavity of the BFR protein shell.</text>
</comment>
<proteinExistence type="inferred from homology"/>
<evidence type="ECO:0000256" key="5">
    <source>
        <dbReference type="PIRNR" id="PIRNR002560"/>
    </source>
</evidence>
<comment type="caution">
    <text evidence="8">The sequence shown here is derived from an EMBL/GenBank/DDBJ whole genome shotgun (WGS) entry which is preliminary data.</text>
</comment>
<dbReference type="InterPro" id="IPR008331">
    <property type="entry name" value="Ferritin_DPS_dom"/>
</dbReference>
<dbReference type="Pfam" id="PF00210">
    <property type="entry name" value="Ferritin"/>
    <property type="match status" value="1"/>
</dbReference>
<gene>
    <name evidence="8" type="ORF">A2042_02960</name>
</gene>